<dbReference type="GO" id="GO:0005975">
    <property type="term" value="P:carbohydrate metabolic process"/>
    <property type="evidence" value="ECO:0007669"/>
    <property type="project" value="InterPro"/>
</dbReference>
<dbReference type="SMART" id="SM00236">
    <property type="entry name" value="fCBD"/>
    <property type="match status" value="1"/>
</dbReference>
<comment type="caution">
    <text evidence="7">The sequence shown here is derived from an EMBL/GenBank/DDBJ whole genome shotgun (WGS) entry which is preliminary data.</text>
</comment>
<dbReference type="SUPFAM" id="SSF53474">
    <property type="entry name" value="alpha/beta-Hydrolases"/>
    <property type="match status" value="1"/>
</dbReference>
<evidence type="ECO:0000256" key="1">
    <source>
        <dbReference type="ARBA" id="ARBA00022729"/>
    </source>
</evidence>
<dbReference type="EMBL" id="JAPEUR010000167">
    <property type="protein sequence ID" value="KAJ4317076.1"/>
    <property type="molecule type" value="Genomic_DNA"/>
</dbReference>
<dbReference type="OrthoDB" id="6020543at2759"/>
<proteinExistence type="predicted"/>
<evidence type="ECO:0000256" key="4">
    <source>
        <dbReference type="SAM" id="MobiDB-lite"/>
    </source>
</evidence>
<evidence type="ECO:0000313" key="7">
    <source>
        <dbReference type="EMBL" id="KAJ4317076.1"/>
    </source>
</evidence>
<feature type="compositionally biased region" description="Polar residues" evidence="4">
    <location>
        <begin position="246"/>
        <end position="264"/>
    </location>
</feature>
<keyword evidence="2" id="KW-0378">Hydrolase</keyword>
<feature type="region of interest" description="Disordered" evidence="4">
    <location>
        <begin position="232"/>
        <end position="277"/>
    </location>
</feature>
<keyword evidence="1 5" id="KW-0732">Signal</keyword>
<evidence type="ECO:0000313" key="8">
    <source>
        <dbReference type="Proteomes" id="UP001140502"/>
    </source>
</evidence>
<dbReference type="Pfam" id="PF00734">
    <property type="entry name" value="CBM_1"/>
    <property type="match status" value="1"/>
</dbReference>
<evidence type="ECO:0000259" key="6">
    <source>
        <dbReference type="PROSITE" id="PS51164"/>
    </source>
</evidence>
<dbReference type="PANTHER" id="PTHR33630">
    <property type="entry name" value="CUTINASE RV1984C-RELATED-RELATED"/>
    <property type="match status" value="1"/>
</dbReference>
<accession>A0A9W8W9S8</accession>
<dbReference type="PROSITE" id="PS00562">
    <property type="entry name" value="CBM1_1"/>
    <property type="match status" value="1"/>
</dbReference>
<dbReference type="Pfam" id="PF01083">
    <property type="entry name" value="Cutinase"/>
    <property type="match status" value="1"/>
</dbReference>
<gene>
    <name evidence="7" type="ORF">N0V84_007529</name>
</gene>
<evidence type="ECO:0000256" key="5">
    <source>
        <dbReference type="SAM" id="SignalP"/>
    </source>
</evidence>
<name>A0A9W8W9S8_9HYPO</name>
<dbReference type="GO" id="GO:0052689">
    <property type="term" value="F:carboxylic ester hydrolase activity"/>
    <property type="evidence" value="ECO:0007669"/>
    <property type="project" value="UniProtKB-ARBA"/>
</dbReference>
<dbReference type="SUPFAM" id="SSF57180">
    <property type="entry name" value="Cellulose-binding domain"/>
    <property type="match status" value="1"/>
</dbReference>
<keyword evidence="8" id="KW-1185">Reference proteome</keyword>
<evidence type="ECO:0000256" key="3">
    <source>
        <dbReference type="ARBA" id="ARBA00023157"/>
    </source>
</evidence>
<dbReference type="GO" id="GO:0005576">
    <property type="term" value="C:extracellular region"/>
    <property type="evidence" value="ECO:0007669"/>
    <property type="project" value="InterPro"/>
</dbReference>
<feature type="domain" description="CBM1" evidence="6">
    <location>
        <begin position="284"/>
        <end position="319"/>
    </location>
</feature>
<reference evidence="7" key="1">
    <citation type="submission" date="2022-10" db="EMBL/GenBank/DDBJ databases">
        <title>Tapping the CABI collections for fungal endophytes: first genome assemblies for Collariella, Neodidymelliopsis, Ascochyta clinopodiicola, Didymella pomorum, Didymosphaeria variabile, Neocosmospora piperis and Neocucurbitaria cava.</title>
        <authorList>
            <person name="Hill R."/>
        </authorList>
    </citation>
    <scope>NUCLEOTIDE SEQUENCE</scope>
    <source>
        <strain evidence="7">IMI 366586</strain>
    </source>
</reference>
<dbReference type="SMART" id="SM01110">
    <property type="entry name" value="Cutinase"/>
    <property type="match status" value="1"/>
</dbReference>
<feature type="chain" id="PRO_5040862539" description="CBM1 domain-containing protein" evidence="5">
    <location>
        <begin position="22"/>
        <end position="320"/>
    </location>
</feature>
<sequence length="320" mass="32478">MRASLDQTLLFLLAQALVAKAQSCPDIQIFGARETTVSPGFGSAGALIDMIKADHSGATAEAIKYPACGGQSSCGGVQYGDSARQGTEAVAKAVNDFHSRCPDSQIVLVGYSQGGHIMHNAICGGGDSGAGISDTAVPITTSAVAKVKAAILLGDPRYVSGLAYGVGTCTSGGFDARPSGFVCPNAAKVQLYCDAEDPYCCKGNDANHHQQYVRLYGKEALAFVNSKLRASGEAGGSTDDTPPAPSTSNSNGGASVSPSVSIPPQETTTKGSSGGGNGQEQGSNCAALWGQCGGQAWTGATCCSAGTCKQFNQYYSQCLN</sequence>
<dbReference type="PANTHER" id="PTHR33630:SF13">
    <property type="entry name" value="ACETYLXYLAN ESTERASE"/>
    <property type="match status" value="1"/>
</dbReference>
<dbReference type="GO" id="GO:0030248">
    <property type="term" value="F:cellulose binding"/>
    <property type="evidence" value="ECO:0007669"/>
    <property type="project" value="InterPro"/>
</dbReference>
<protein>
    <recommendedName>
        <fullName evidence="6">CBM1 domain-containing protein</fullName>
    </recommendedName>
</protein>
<dbReference type="InterPro" id="IPR000254">
    <property type="entry name" value="CBD"/>
</dbReference>
<dbReference type="Gene3D" id="3.40.50.1820">
    <property type="entry name" value="alpha/beta hydrolase"/>
    <property type="match status" value="1"/>
</dbReference>
<dbReference type="InterPro" id="IPR000675">
    <property type="entry name" value="Cutinase/axe"/>
</dbReference>
<dbReference type="AlphaFoldDB" id="A0A9W8W9S8"/>
<evidence type="ECO:0000256" key="2">
    <source>
        <dbReference type="ARBA" id="ARBA00022801"/>
    </source>
</evidence>
<dbReference type="InterPro" id="IPR035971">
    <property type="entry name" value="CBD_sf"/>
</dbReference>
<organism evidence="7 8">
    <name type="scientific">Fusarium piperis</name>
    <dbReference type="NCBI Taxonomy" id="1435070"/>
    <lineage>
        <taxon>Eukaryota</taxon>
        <taxon>Fungi</taxon>
        <taxon>Dikarya</taxon>
        <taxon>Ascomycota</taxon>
        <taxon>Pezizomycotina</taxon>
        <taxon>Sordariomycetes</taxon>
        <taxon>Hypocreomycetidae</taxon>
        <taxon>Hypocreales</taxon>
        <taxon>Nectriaceae</taxon>
        <taxon>Fusarium</taxon>
        <taxon>Fusarium solani species complex</taxon>
    </lineage>
</organism>
<dbReference type="InterPro" id="IPR029058">
    <property type="entry name" value="AB_hydrolase_fold"/>
</dbReference>
<keyword evidence="3" id="KW-1015">Disulfide bond</keyword>
<dbReference type="PROSITE" id="PS51164">
    <property type="entry name" value="CBM1_2"/>
    <property type="match status" value="1"/>
</dbReference>
<feature type="signal peptide" evidence="5">
    <location>
        <begin position="1"/>
        <end position="21"/>
    </location>
</feature>
<dbReference type="Proteomes" id="UP001140502">
    <property type="component" value="Unassembled WGS sequence"/>
</dbReference>